<evidence type="ECO:0000313" key="2">
    <source>
        <dbReference type="RefSeq" id="XP_013419380.1"/>
    </source>
</evidence>
<dbReference type="InParanoid" id="A0A1S3K9S4"/>
<protein>
    <submittedName>
        <fullName evidence="2">Uncharacterized protein LOC106180050</fullName>
    </submittedName>
</protein>
<gene>
    <name evidence="2" type="primary">LOC106180050</name>
</gene>
<dbReference type="GeneID" id="106180050"/>
<dbReference type="AlphaFoldDB" id="A0A1S3K9S4"/>
<accession>A0A1S3K9S4</accession>
<proteinExistence type="predicted"/>
<keyword evidence="1" id="KW-1185">Reference proteome</keyword>
<dbReference type="KEGG" id="lak:106180050"/>
<sequence>MYLSDGTVFAKLITEAGLSQAKVLIIIFGERKTSWKTLCDESIYGSVLQQGRDLYMKGRNQASLLREQTRSGVSESVALVTVDNHASRYQLWFMKNFVESAFTDEE</sequence>
<dbReference type="Proteomes" id="UP000085678">
    <property type="component" value="Unplaced"/>
</dbReference>
<reference evidence="2" key="1">
    <citation type="submission" date="2025-08" db="UniProtKB">
        <authorList>
            <consortium name="RefSeq"/>
        </authorList>
    </citation>
    <scope>IDENTIFICATION</scope>
    <source>
        <tissue evidence="2">Gonads</tissue>
    </source>
</reference>
<organism evidence="1 2">
    <name type="scientific">Lingula anatina</name>
    <name type="common">Brachiopod</name>
    <name type="synonym">Lingula unguis</name>
    <dbReference type="NCBI Taxonomy" id="7574"/>
    <lineage>
        <taxon>Eukaryota</taxon>
        <taxon>Metazoa</taxon>
        <taxon>Spiralia</taxon>
        <taxon>Lophotrochozoa</taxon>
        <taxon>Brachiopoda</taxon>
        <taxon>Linguliformea</taxon>
        <taxon>Lingulata</taxon>
        <taxon>Lingulida</taxon>
        <taxon>Linguloidea</taxon>
        <taxon>Lingulidae</taxon>
        <taxon>Lingula</taxon>
    </lineage>
</organism>
<name>A0A1S3K9S4_LINAN</name>
<dbReference type="RefSeq" id="XP_013419380.1">
    <property type="nucleotide sequence ID" value="XM_013563926.1"/>
</dbReference>
<evidence type="ECO:0000313" key="1">
    <source>
        <dbReference type="Proteomes" id="UP000085678"/>
    </source>
</evidence>